<dbReference type="Pfam" id="PF01575">
    <property type="entry name" value="MaoC_dehydratas"/>
    <property type="match status" value="1"/>
</dbReference>
<comment type="similarity">
    <text evidence="1">Belongs to the enoyl-CoA hydratase/isomerase family.</text>
</comment>
<gene>
    <name evidence="4" type="ORF">KHQ06_04405</name>
</gene>
<dbReference type="Pfam" id="PF13452">
    <property type="entry name" value="FAS1_DH_region"/>
    <property type="match status" value="1"/>
</dbReference>
<dbReference type="SUPFAM" id="SSF54637">
    <property type="entry name" value="Thioesterase/thiol ester dehydrase-isomerase"/>
    <property type="match status" value="2"/>
</dbReference>
<dbReference type="Proteomes" id="UP000683310">
    <property type="component" value="Chromosome"/>
</dbReference>
<dbReference type="InterPro" id="IPR039569">
    <property type="entry name" value="FAS1-like_DH_region"/>
</dbReference>
<protein>
    <submittedName>
        <fullName evidence="4">MaoC family dehydratase N-terminal domain-containing protein</fullName>
    </submittedName>
</protein>
<dbReference type="Gene3D" id="3.10.129.10">
    <property type="entry name" value="Hotdog Thioesterase"/>
    <property type="match status" value="2"/>
</dbReference>
<evidence type="ECO:0000313" key="5">
    <source>
        <dbReference type="Proteomes" id="UP000683310"/>
    </source>
</evidence>
<dbReference type="InterPro" id="IPR029069">
    <property type="entry name" value="HotDog_dom_sf"/>
</dbReference>
<evidence type="ECO:0000259" key="2">
    <source>
        <dbReference type="Pfam" id="PF01575"/>
    </source>
</evidence>
<reference evidence="4 5" key="1">
    <citation type="submission" date="2021-04" db="EMBL/GenBank/DDBJ databases">
        <title>Nocardia tengchongensis.</title>
        <authorList>
            <person name="Zhuang k."/>
            <person name="Ran Y."/>
            <person name="Li W."/>
        </authorList>
    </citation>
    <scope>NUCLEOTIDE SEQUENCE [LARGE SCALE GENOMIC DNA]</scope>
    <source>
        <strain evidence="4 5">CFH S0057</strain>
    </source>
</reference>
<name>A0ABX8CTB6_9NOCA</name>
<dbReference type="CDD" id="cd03441">
    <property type="entry name" value="R_hydratase_like"/>
    <property type="match status" value="1"/>
</dbReference>
<evidence type="ECO:0000313" key="4">
    <source>
        <dbReference type="EMBL" id="QVI22343.1"/>
    </source>
</evidence>
<organism evidence="4 5">
    <name type="scientific">Nocardia tengchongensis</name>
    <dbReference type="NCBI Taxonomy" id="2055889"/>
    <lineage>
        <taxon>Bacteria</taxon>
        <taxon>Bacillati</taxon>
        <taxon>Actinomycetota</taxon>
        <taxon>Actinomycetes</taxon>
        <taxon>Mycobacteriales</taxon>
        <taxon>Nocardiaceae</taxon>
        <taxon>Nocardia</taxon>
    </lineage>
</organism>
<feature type="domain" description="MaoC-like" evidence="2">
    <location>
        <begin position="240"/>
        <end position="343"/>
    </location>
</feature>
<proteinExistence type="inferred from homology"/>
<evidence type="ECO:0000256" key="1">
    <source>
        <dbReference type="ARBA" id="ARBA00005254"/>
    </source>
</evidence>
<evidence type="ECO:0000259" key="3">
    <source>
        <dbReference type="Pfam" id="PF13452"/>
    </source>
</evidence>
<keyword evidence="5" id="KW-1185">Reference proteome</keyword>
<dbReference type="NCBIfam" id="NF040620">
    <property type="entry name" value="fused_HadA_HadB"/>
    <property type="match status" value="1"/>
</dbReference>
<accession>A0ABX8CTB6</accession>
<feature type="domain" description="FAS1-like dehydratase" evidence="3">
    <location>
        <begin position="31"/>
        <end position="159"/>
    </location>
</feature>
<dbReference type="InterPro" id="IPR002539">
    <property type="entry name" value="MaoC-like_dom"/>
</dbReference>
<dbReference type="EMBL" id="CP074371">
    <property type="protein sequence ID" value="QVI22343.1"/>
    <property type="molecule type" value="Genomic_DNA"/>
</dbReference>
<dbReference type="PANTHER" id="PTHR43841:SF3">
    <property type="entry name" value="(3R)-HYDROXYACYL-ACP DEHYDRATASE SUBUNIT HADB"/>
    <property type="match status" value="1"/>
</dbReference>
<dbReference type="PANTHER" id="PTHR43841">
    <property type="entry name" value="3-HYDROXYACYL-THIOESTER DEHYDRATASE HTDX-RELATED"/>
    <property type="match status" value="1"/>
</dbReference>
<sequence>MPSTAEHIVPDTAESIAPLTAEPATATAAELVGRHFRVRDHYDVGREKVREFARAVRNQHLAHYAEADAAEIGYASLLASPTFASVIGAATTRSLIGSVLTEYDVSQILQTDQVFEYHRPILAGDRLGVDVVVESIRSYGGNDFITVKVTLTDDDMRPVLVATTTIVARKGVEIDPVAVETVSGVVMHGHVVAPGEFDNDPSGLILLAPEDVIEPAAPAAQLPVHTVPTTADVAAGTELPAAKVPVTRGDLVNYAGVSGDPNPIHFSDAAATLVGLPTVVAHGMLTMGLTAGYLVDWLGDPSALGKFSVRFSGYVPVEPTAPTFVEFTGKVKSVDASTGAATVVLGATSEGKKLFGRAIAEIRLS</sequence>